<comment type="subunit">
    <text evidence="10">Component of the oligosaccharyltransferase (OST) complex.</text>
</comment>
<evidence type="ECO:0000256" key="4">
    <source>
        <dbReference type="ARBA" id="ARBA00008905"/>
    </source>
</evidence>
<comment type="pathway">
    <text evidence="3 10">Protein modification; protein glycosylation.</text>
</comment>
<dbReference type="EMBL" id="JABEZY010000011">
    <property type="protein sequence ID" value="MBA0749936.1"/>
    <property type="molecule type" value="Genomic_DNA"/>
</dbReference>
<comment type="subcellular location">
    <subcellularLocation>
        <location evidence="2 10">Endoplasmic reticulum membrane</location>
        <topology evidence="2 10">Single-pass type I membrane protein</topology>
    </subcellularLocation>
</comment>
<dbReference type="PANTHER" id="PTHR21049:SF2">
    <property type="entry name" value="DOLICHYL-DIPHOSPHOOLIGOSACCHARIDE--PROTEIN GLYCOSYLTRANSFERASE SUBUNIT 1B"/>
    <property type="match status" value="1"/>
</dbReference>
<organism evidence="11 12">
    <name type="scientific">Gossypium gossypioides</name>
    <name type="common">Mexican cotton</name>
    <name type="synonym">Selera gossypioides</name>
    <dbReference type="NCBI Taxonomy" id="34282"/>
    <lineage>
        <taxon>Eukaryota</taxon>
        <taxon>Viridiplantae</taxon>
        <taxon>Streptophyta</taxon>
        <taxon>Embryophyta</taxon>
        <taxon>Tracheophyta</taxon>
        <taxon>Spermatophyta</taxon>
        <taxon>Magnoliopsida</taxon>
        <taxon>eudicotyledons</taxon>
        <taxon>Gunneridae</taxon>
        <taxon>Pentapetalae</taxon>
        <taxon>rosids</taxon>
        <taxon>malvids</taxon>
        <taxon>Malvales</taxon>
        <taxon>Malvaceae</taxon>
        <taxon>Malvoideae</taxon>
        <taxon>Gossypium</taxon>
    </lineage>
</organism>
<accession>A0A7J9CND5</accession>
<dbReference type="GO" id="GO:0008250">
    <property type="term" value="C:oligosaccharyltransferase complex"/>
    <property type="evidence" value="ECO:0007669"/>
    <property type="project" value="UniProtKB-UniRule"/>
</dbReference>
<dbReference type="PANTHER" id="PTHR21049">
    <property type="entry name" value="RIBOPHORIN I"/>
    <property type="match status" value="1"/>
</dbReference>
<evidence type="ECO:0000256" key="10">
    <source>
        <dbReference type="RuleBase" id="RU361143"/>
    </source>
</evidence>
<dbReference type="OrthoDB" id="1660801at2759"/>
<evidence type="ECO:0000256" key="5">
    <source>
        <dbReference type="ARBA" id="ARBA00022692"/>
    </source>
</evidence>
<keyword evidence="6" id="KW-0732">Signal</keyword>
<evidence type="ECO:0000256" key="1">
    <source>
        <dbReference type="ARBA" id="ARBA00002791"/>
    </source>
</evidence>
<evidence type="ECO:0000256" key="3">
    <source>
        <dbReference type="ARBA" id="ARBA00004922"/>
    </source>
</evidence>
<keyword evidence="12" id="KW-1185">Reference proteome</keyword>
<name>A0A7J9CND5_GOSGO</name>
<sequence length="240" mass="27344">MGFDSFPHLFFIEYSIHLEWEKVHCVLNARCFDYSVANVVSSFMIMHLHLNAAFAIIPVEAKSELEIEPRYPLFGGWKATFVIGYGLPLQDFLFESSDDKRYLNFTFGCPLIGMVVDKLTIKVVLPEGSTDPSPVVPFPVEHRLEVVIPNITLSVSHNLVHLQRQFVLNINFCAYNDDDVNQYEGFALMHIVAGDLYSVLTEMHSNLIMQAKYSSLDVVGRTVVVLEKKNFVPMHNSHFQ</sequence>
<evidence type="ECO:0000256" key="8">
    <source>
        <dbReference type="ARBA" id="ARBA00022989"/>
    </source>
</evidence>
<comment type="caution">
    <text evidence="11">The sequence shown here is derived from an EMBL/GenBank/DDBJ whole genome shotgun (WGS) entry which is preliminary data.</text>
</comment>
<evidence type="ECO:0000256" key="9">
    <source>
        <dbReference type="ARBA" id="ARBA00023136"/>
    </source>
</evidence>
<dbReference type="InterPro" id="IPR007676">
    <property type="entry name" value="Ribophorin_I"/>
</dbReference>
<reference evidence="11 12" key="1">
    <citation type="journal article" date="2019" name="Genome Biol. Evol.">
        <title>Insights into the evolution of the New World diploid cottons (Gossypium, subgenus Houzingenia) based on genome sequencing.</title>
        <authorList>
            <person name="Grover C.E."/>
            <person name="Arick M.A. 2nd"/>
            <person name="Thrash A."/>
            <person name="Conover J.L."/>
            <person name="Sanders W.S."/>
            <person name="Peterson D.G."/>
            <person name="Frelichowski J.E."/>
            <person name="Scheffler J.A."/>
            <person name="Scheffler B.E."/>
            <person name="Wendel J.F."/>
        </authorList>
    </citation>
    <scope>NUCLEOTIDE SEQUENCE [LARGE SCALE GENOMIC DNA]</scope>
    <source>
        <strain evidence="11">5</strain>
        <tissue evidence="11">Leaf</tissue>
    </source>
</reference>
<dbReference type="Proteomes" id="UP000593579">
    <property type="component" value="Unassembled WGS sequence"/>
</dbReference>
<keyword evidence="8" id="KW-1133">Transmembrane helix</keyword>
<comment type="similarity">
    <text evidence="4 10">Belongs to the OST1 family.</text>
</comment>
<gene>
    <name evidence="11" type="ORF">Gogos_003808</name>
</gene>
<dbReference type="AlphaFoldDB" id="A0A7J9CND5"/>
<evidence type="ECO:0000313" key="11">
    <source>
        <dbReference type="EMBL" id="MBA0749936.1"/>
    </source>
</evidence>
<evidence type="ECO:0000256" key="7">
    <source>
        <dbReference type="ARBA" id="ARBA00022824"/>
    </source>
</evidence>
<dbReference type="GO" id="GO:0018279">
    <property type="term" value="P:protein N-linked glycosylation via asparagine"/>
    <property type="evidence" value="ECO:0007669"/>
    <property type="project" value="TreeGrafter"/>
</dbReference>
<comment type="function">
    <text evidence="1 10">Subunit of the oligosaccharyl transferase (OST) complex that catalyzes the initial transfer of a defined glycan (Glc(3)Man(9)GlcNAc(2) in eukaryotes) from the lipid carrier dolichol-pyrophosphate to an asparagine residue within an Asn-X-Ser/Thr consensus motif in nascent polypeptide chains, the first step in protein N-glycosylation. N-glycosylation occurs cotranslationally and the complex associates with the Sec61 complex at the channel-forming translocon complex that mediates protein translocation across the endoplasmic reticulum (ER). All subunits are required for a maximal enzyme activity.</text>
</comment>
<evidence type="ECO:0000256" key="6">
    <source>
        <dbReference type="ARBA" id="ARBA00022729"/>
    </source>
</evidence>
<dbReference type="Pfam" id="PF04597">
    <property type="entry name" value="Ribophorin_I"/>
    <property type="match status" value="1"/>
</dbReference>
<keyword evidence="7 10" id="KW-0256">Endoplasmic reticulum</keyword>
<dbReference type="UniPathway" id="UPA00378"/>
<evidence type="ECO:0000313" key="12">
    <source>
        <dbReference type="Proteomes" id="UP000593579"/>
    </source>
</evidence>
<protein>
    <recommendedName>
        <fullName evidence="10">Dolichyl-diphosphooligosaccharide--protein glycosyltransferase subunit 1</fullName>
    </recommendedName>
</protein>
<feature type="non-terminal residue" evidence="11">
    <location>
        <position position="240"/>
    </location>
</feature>
<proteinExistence type="inferred from homology"/>
<keyword evidence="5" id="KW-0812">Transmembrane</keyword>
<keyword evidence="9" id="KW-0472">Membrane</keyword>
<evidence type="ECO:0000256" key="2">
    <source>
        <dbReference type="ARBA" id="ARBA00004115"/>
    </source>
</evidence>